<dbReference type="GO" id="GO:0000307">
    <property type="term" value="C:cyclin-dependent protein kinase holoenzyme complex"/>
    <property type="evidence" value="ECO:0007669"/>
    <property type="project" value="TreeGrafter"/>
</dbReference>
<evidence type="ECO:0000259" key="7">
    <source>
        <dbReference type="PROSITE" id="PS50011"/>
    </source>
</evidence>
<evidence type="ECO:0000256" key="4">
    <source>
        <dbReference type="ARBA" id="ARBA00047811"/>
    </source>
</evidence>
<dbReference type="SMART" id="SM00220">
    <property type="entry name" value="S_TKc"/>
    <property type="match status" value="1"/>
</dbReference>
<dbReference type="GO" id="GO:0000082">
    <property type="term" value="P:G1/S transition of mitotic cell cycle"/>
    <property type="evidence" value="ECO:0007669"/>
    <property type="project" value="TreeGrafter"/>
</dbReference>
<dbReference type="Gene3D" id="1.10.510.10">
    <property type="entry name" value="Transferase(Phosphotransferase) domain 1"/>
    <property type="match status" value="1"/>
</dbReference>
<dbReference type="Proteomes" id="UP001265746">
    <property type="component" value="Unassembled WGS sequence"/>
</dbReference>
<dbReference type="AlphaFoldDB" id="A0AAD9W9C6"/>
<dbReference type="GO" id="GO:0004693">
    <property type="term" value="F:cyclin-dependent protein serine/threonine kinase activity"/>
    <property type="evidence" value="ECO:0007669"/>
    <property type="project" value="UniProtKB-EC"/>
</dbReference>
<sequence length="414" mass="46048">MRSSFNGRLRLTQPPCLTPEPLGHESPSRSLPQEEAAQLCVTMTTSHHWRASLTASERYDNIQKIQIILSNQKLASEYDAACNSPLSSEPQQPEPLPSDSYCAISKSGNDDSDEEAGERIGPYRNCQYIASGVTAEVYRHKDRALKVITETHGIEPHNPTREAKILAQLKKPCIPLLETFRDHEDRFTLVFPYMPLTLSALLERGPLTNTQIRSIFNDVFHALADIHGDAIIHRDVKPQAILLESPDGPAYLSDFGTAWHPDLSSTTEPAAAKILDIGTGPYRAPEVLFGDKSYGPPVDMWAAGCMLAECVRHPPKPLFESRAVHEDGNQLGLILSIFKTIGTPTIETWPEAASFRTPPFEIYRVFEAQPWEAILSGVDEGWRDMIAALVRYDSKRMTAQQALECQYLKGDAAI</sequence>
<evidence type="ECO:0000256" key="3">
    <source>
        <dbReference type="ARBA" id="ARBA00022840"/>
    </source>
</evidence>
<dbReference type="GO" id="GO:0007165">
    <property type="term" value="P:signal transduction"/>
    <property type="evidence" value="ECO:0007669"/>
    <property type="project" value="TreeGrafter"/>
</dbReference>
<dbReference type="InterPro" id="IPR011009">
    <property type="entry name" value="Kinase-like_dom_sf"/>
</dbReference>
<evidence type="ECO:0000256" key="2">
    <source>
        <dbReference type="ARBA" id="ARBA00022741"/>
    </source>
</evidence>
<dbReference type="Pfam" id="PF00069">
    <property type="entry name" value="Pkinase"/>
    <property type="match status" value="1"/>
</dbReference>
<evidence type="ECO:0000256" key="1">
    <source>
        <dbReference type="ARBA" id="ARBA00012425"/>
    </source>
</evidence>
<keyword evidence="9" id="KW-1185">Reference proteome</keyword>
<dbReference type="GO" id="GO:0005737">
    <property type="term" value="C:cytoplasm"/>
    <property type="evidence" value="ECO:0007669"/>
    <property type="project" value="TreeGrafter"/>
</dbReference>
<protein>
    <recommendedName>
        <fullName evidence="1">cyclin-dependent kinase</fullName>
        <ecNumber evidence="1">2.7.11.22</ecNumber>
    </recommendedName>
</protein>
<gene>
    <name evidence="8" type="ORF">N8I77_001379</name>
</gene>
<dbReference type="GO" id="GO:0005524">
    <property type="term" value="F:ATP binding"/>
    <property type="evidence" value="ECO:0007669"/>
    <property type="project" value="UniProtKB-KW"/>
</dbReference>
<feature type="region of interest" description="Disordered" evidence="6">
    <location>
        <begin position="1"/>
        <end position="34"/>
    </location>
</feature>
<dbReference type="GO" id="GO:0030332">
    <property type="term" value="F:cyclin binding"/>
    <property type="evidence" value="ECO:0007669"/>
    <property type="project" value="TreeGrafter"/>
</dbReference>
<dbReference type="InterPro" id="IPR050108">
    <property type="entry name" value="CDK"/>
</dbReference>
<evidence type="ECO:0000313" key="8">
    <source>
        <dbReference type="EMBL" id="KAK2614568.1"/>
    </source>
</evidence>
<evidence type="ECO:0000313" key="9">
    <source>
        <dbReference type="Proteomes" id="UP001265746"/>
    </source>
</evidence>
<name>A0AAD9W9C6_PHOAM</name>
<evidence type="ECO:0000256" key="6">
    <source>
        <dbReference type="SAM" id="MobiDB-lite"/>
    </source>
</evidence>
<dbReference type="GO" id="GO:0010468">
    <property type="term" value="P:regulation of gene expression"/>
    <property type="evidence" value="ECO:0007669"/>
    <property type="project" value="TreeGrafter"/>
</dbReference>
<keyword evidence="3" id="KW-0067">ATP-binding</keyword>
<feature type="domain" description="Protein kinase" evidence="7">
    <location>
        <begin position="123"/>
        <end position="408"/>
    </location>
</feature>
<dbReference type="PANTHER" id="PTHR24056">
    <property type="entry name" value="CELL DIVISION PROTEIN KINASE"/>
    <property type="match status" value="1"/>
</dbReference>
<dbReference type="EC" id="2.7.11.22" evidence="1"/>
<proteinExistence type="predicted"/>
<dbReference type="GO" id="GO:0010389">
    <property type="term" value="P:regulation of G2/M transition of mitotic cell cycle"/>
    <property type="evidence" value="ECO:0007669"/>
    <property type="project" value="TreeGrafter"/>
</dbReference>
<accession>A0AAD9W9C6</accession>
<comment type="catalytic activity">
    <reaction evidence="4">
        <text>L-threonyl-[protein] + ATP = O-phospho-L-threonyl-[protein] + ADP + H(+)</text>
        <dbReference type="Rhea" id="RHEA:46608"/>
        <dbReference type="Rhea" id="RHEA-COMP:11060"/>
        <dbReference type="Rhea" id="RHEA-COMP:11605"/>
        <dbReference type="ChEBI" id="CHEBI:15378"/>
        <dbReference type="ChEBI" id="CHEBI:30013"/>
        <dbReference type="ChEBI" id="CHEBI:30616"/>
        <dbReference type="ChEBI" id="CHEBI:61977"/>
        <dbReference type="ChEBI" id="CHEBI:456216"/>
        <dbReference type="EC" id="2.7.11.22"/>
    </reaction>
</comment>
<reference evidence="8" key="1">
    <citation type="submission" date="2023-06" db="EMBL/GenBank/DDBJ databases">
        <authorList>
            <person name="Noh H."/>
        </authorList>
    </citation>
    <scope>NUCLEOTIDE SEQUENCE</scope>
    <source>
        <strain evidence="8">DUCC20226</strain>
    </source>
</reference>
<organism evidence="8 9">
    <name type="scientific">Phomopsis amygdali</name>
    <name type="common">Fusicoccum amygdali</name>
    <dbReference type="NCBI Taxonomy" id="1214568"/>
    <lineage>
        <taxon>Eukaryota</taxon>
        <taxon>Fungi</taxon>
        <taxon>Dikarya</taxon>
        <taxon>Ascomycota</taxon>
        <taxon>Pezizomycotina</taxon>
        <taxon>Sordariomycetes</taxon>
        <taxon>Sordariomycetidae</taxon>
        <taxon>Diaporthales</taxon>
        <taxon>Diaporthaceae</taxon>
        <taxon>Diaporthe</taxon>
    </lineage>
</organism>
<dbReference type="PROSITE" id="PS50011">
    <property type="entry name" value="PROTEIN_KINASE_DOM"/>
    <property type="match status" value="1"/>
</dbReference>
<dbReference type="Gene3D" id="3.30.200.20">
    <property type="entry name" value="Phosphorylase Kinase, domain 1"/>
    <property type="match status" value="1"/>
</dbReference>
<dbReference type="InterPro" id="IPR000719">
    <property type="entry name" value="Prot_kinase_dom"/>
</dbReference>
<dbReference type="EMBL" id="JAUJFL010000001">
    <property type="protein sequence ID" value="KAK2614568.1"/>
    <property type="molecule type" value="Genomic_DNA"/>
</dbReference>
<dbReference type="GO" id="GO:0005634">
    <property type="term" value="C:nucleus"/>
    <property type="evidence" value="ECO:0007669"/>
    <property type="project" value="TreeGrafter"/>
</dbReference>
<evidence type="ECO:0000256" key="5">
    <source>
        <dbReference type="ARBA" id="ARBA00048367"/>
    </source>
</evidence>
<dbReference type="FunFam" id="1.10.510.10:FF:001300">
    <property type="entry name" value="Serine/threonine-protein kinase csk1"/>
    <property type="match status" value="1"/>
</dbReference>
<comment type="caution">
    <text evidence="8">The sequence shown here is derived from an EMBL/GenBank/DDBJ whole genome shotgun (WGS) entry which is preliminary data.</text>
</comment>
<dbReference type="SUPFAM" id="SSF56112">
    <property type="entry name" value="Protein kinase-like (PK-like)"/>
    <property type="match status" value="1"/>
</dbReference>
<keyword evidence="2" id="KW-0547">Nucleotide-binding</keyword>
<dbReference type="PANTHER" id="PTHR24056:SF576">
    <property type="entry name" value="SERINE_THREONINE-PROTEIN KINASE CSK1"/>
    <property type="match status" value="1"/>
</dbReference>
<comment type="catalytic activity">
    <reaction evidence="5">
        <text>L-seryl-[protein] + ATP = O-phospho-L-seryl-[protein] + ADP + H(+)</text>
        <dbReference type="Rhea" id="RHEA:17989"/>
        <dbReference type="Rhea" id="RHEA-COMP:9863"/>
        <dbReference type="Rhea" id="RHEA-COMP:11604"/>
        <dbReference type="ChEBI" id="CHEBI:15378"/>
        <dbReference type="ChEBI" id="CHEBI:29999"/>
        <dbReference type="ChEBI" id="CHEBI:30616"/>
        <dbReference type="ChEBI" id="CHEBI:83421"/>
        <dbReference type="ChEBI" id="CHEBI:456216"/>
        <dbReference type="EC" id="2.7.11.22"/>
    </reaction>
</comment>